<gene>
    <name evidence="13" type="ORF">EP13_18060</name>
</gene>
<evidence type="ECO:0000259" key="12">
    <source>
        <dbReference type="PROSITE" id="PS50885"/>
    </source>
</evidence>
<evidence type="ECO:0000256" key="3">
    <source>
        <dbReference type="ARBA" id="ARBA00012438"/>
    </source>
</evidence>
<dbReference type="PANTHER" id="PTHR45339">
    <property type="entry name" value="HYBRID SIGNAL TRANSDUCTION HISTIDINE KINASE J"/>
    <property type="match status" value="1"/>
</dbReference>
<dbReference type="InterPro" id="IPR036890">
    <property type="entry name" value="HATPase_C_sf"/>
</dbReference>
<comment type="subcellular location">
    <subcellularLocation>
        <location evidence="2">Membrane</location>
    </subcellularLocation>
</comment>
<protein>
    <recommendedName>
        <fullName evidence="3">histidine kinase</fullName>
        <ecNumber evidence="3">2.7.13.3</ecNumber>
    </recommendedName>
</protein>
<organism evidence="13 14">
    <name type="scientific">Alteromonas australica</name>
    <dbReference type="NCBI Taxonomy" id="589873"/>
    <lineage>
        <taxon>Bacteria</taxon>
        <taxon>Pseudomonadati</taxon>
        <taxon>Pseudomonadota</taxon>
        <taxon>Gammaproteobacteria</taxon>
        <taxon>Alteromonadales</taxon>
        <taxon>Alteromonadaceae</taxon>
        <taxon>Alteromonas/Salinimonas group</taxon>
        <taxon>Alteromonas</taxon>
    </lineage>
</organism>
<dbReference type="CDD" id="cd06225">
    <property type="entry name" value="HAMP"/>
    <property type="match status" value="1"/>
</dbReference>
<dbReference type="SMART" id="SM00388">
    <property type="entry name" value="HisKA"/>
    <property type="match status" value="1"/>
</dbReference>
<dbReference type="KEGG" id="aal:EP13_18060"/>
<dbReference type="SUPFAM" id="SSF158472">
    <property type="entry name" value="HAMP domain-like"/>
    <property type="match status" value="1"/>
</dbReference>
<dbReference type="Pfam" id="PF00512">
    <property type="entry name" value="HisKA"/>
    <property type="match status" value="1"/>
</dbReference>
<evidence type="ECO:0000256" key="6">
    <source>
        <dbReference type="ARBA" id="ARBA00022777"/>
    </source>
</evidence>
<keyword evidence="4 8" id="KW-0597">Phosphoprotein</keyword>
<keyword evidence="9" id="KW-0472">Membrane</keyword>
<dbReference type="InterPro" id="IPR001789">
    <property type="entry name" value="Sig_transdc_resp-reg_receiver"/>
</dbReference>
<dbReference type="SMART" id="SM00304">
    <property type="entry name" value="HAMP"/>
    <property type="match status" value="1"/>
</dbReference>
<dbReference type="EMBL" id="CP008849">
    <property type="protein sequence ID" value="AIG00430.1"/>
    <property type="molecule type" value="Genomic_DNA"/>
</dbReference>
<dbReference type="Proteomes" id="UP000056090">
    <property type="component" value="Chromosome"/>
</dbReference>
<evidence type="ECO:0000256" key="2">
    <source>
        <dbReference type="ARBA" id="ARBA00004370"/>
    </source>
</evidence>
<reference evidence="13 14" key="1">
    <citation type="submission" date="2014-06" db="EMBL/GenBank/DDBJ databases">
        <title>Genomes of Alteromonas australica, a world apart.</title>
        <authorList>
            <person name="Gonzaga A."/>
            <person name="Lopez-Perez M."/>
            <person name="Rodriguez-Valera F."/>
        </authorList>
    </citation>
    <scope>NUCLEOTIDE SEQUENCE [LARGE SCALE GENOMIC DNA]</scope>
    <source>
        <strain evidence="13 14">H 17</strain>
    </source>
</reference>
<evidence type="ECO:0000313" key="14">
    <source>
        <dbReference type="Proteomes" id="UP000056090"/>
    </source>
</evidence>
<keyword evidence="6 13" id="KW-0418">Kinase</keyword>
<evidence type="ECO:0000256" key="9">
    <source>
        <dbReference type="SAM" id="Phobius"/>
    </source>
</evidence>
<evidence type="ECO:0000256" key="5">
    <source>
        <dbReference type="ARBA" id="ARBA00022679"/>
    </source>
</evidence>
<dbReference type="PROSITE" id="PS50110">
    <property type="entry name" value="RESPONSE_REGULATORY"/>
    <property type="match status" value="1"/>
</dbReference>
<dbReference type="SMART" id="SM00387">
    <property type="entry name" value="HATPase_c"/>
    <property type="match status" value="1"/>
</dbReference>
<evidence type="ECO:0000313" key="13">
    <source>
        <dbReference type="EMBL" id="AIG00430.1"/>
    </source>
</evidence>
<dbReference type="FunFam" id="3.30.565.10:FF:000010">
    <property type="entry name" value="Sensor histidine kinase RcsC"/>
    <property type="match status" value="1"/>
</dbReference>
<keyword evidence="9" id="KW-1133">Transmembrane helix</keyword>
<dbReference type="InterPro" id="IPR011006">
    <property type="entry name" value="CheY-like_superfamily"/>
</dbReference>
<dbReference type="CDD" id="cd17546">
    <property type="entry name" value="REC_hyHK_CKI1_RcsC-like"/>
    <property type="match status" value="1"/>
</dbReference>
<dbReference type="SUPFAM" id="SSF55874">
    <property type="entry name" value="ATPase domain of HSP90 chaperone/DNA topoisomerase II/histidine kinase"/>
    <property type="match status" value="1"/>
</dbReference>
<dbReference type="Gene3D" id="6.10.340.10">
    <property type="match status" value="1"/>
</dbReference>
<comment type="catalytic activity">
    <reaction evidence="1">
        <text>ATP + protein L-histidine = ADP + protein N-phospho-L-histidine.</text>
        <dbReference type="EC" id="2.7.13.3"/>
    </reaction>
</comment>
<dbReference type="Pfam" id="PF00672">
    <property type="entry name" value="HAMP"/>
    <property type="match status" value="1"/>
</dbReference>
<dbReference type="InterPro" id="IPR003594">
    <property type="entry name" value="HATPase_dom"/>
</dbReference>
<dbReference type="Pfam" id="PF02518">
    <property type="entry name" value="HATPase_c"/>
    <property type="match status" value="1"/>
</dbReference>
<dbReference type="InterPro" id="IPR003661">
    <property type="entry name" value="HisK_dim/P_dom"/>
</dbReference>
<keyword evidence="7" id="KW-0902">Two-component regulatory system</keyword>
<dbReference type="GeneID" id="78256783"/>
<dbReference type="SUPFAM" id="SSF52172">
    <property type="entry name" value="CheY-like"/>
    <property type="match status" value="1"/>
</dbReference>
<keyword evidence="5" id="KW-0808">Transferase</keyword>
<feature type="modified residue" description="4-aspartylphosphate" evidence="8">
    <location>
        <position position="564"/>
    </location>
</feature>
<dbReference type="Gene3D" id="3.40.50.2300">
    <property type="match status" value="1"/>
</dbReference>
<dbReference type="InterPro" id="IPR036097">
    <property type="entry name" value="HisK_dim/P_sf"/>
</dbReference>
<evidence type="ECO:0000259" key="11">
    <source>
        <dbReference type="PROSITE" id="PS50110"/>
    </source>
</evidence>
<dbReference type="PROSITE" id="PS50109">
    <property type="entry name" value="HIS_KIN"/>
    <property type="match status" value="1"/>
</dbReference>
<dbReference type="Gene3D" id="3.30.565.10">
    <property type="entry name" value="Histidine kinase-like ATPase, C-terminal domain"/>
    <property type="match status" value="1"/>
</dbReference>
<sequence length="641" mass="70274">MRIKSKLLAIYIPILLIGMTLIGYWAYLTAYESVREREYKLLTQTLSLTFVELVEERHKLLVDSGLENVPMFREAYQKEVFDELDALHLSTDKHFTVSEKSTGQLIYTSQQNWSPLDISEANRQTINNKKVAFGETTMGSEEILFACSEFSPWNWKLTVSQTTDALQTSLSNIALLTIIITLFAVALVSVLMGSVTQHLVITPINKIKSATSRIAKNHQGISIDVKGTDELSELARDVETMSADIQEYVSRAQAANKAKTDFLAVMSHEIRTPLNGIQGLATLLLDTELNEKQKKYATDLKASASILANVINDVLDLSKIESGMSEIDLIEFNLDSMLSDLVTLLGTNASANNTRLEYKSRNLDSVMVTSDLTKLRQIIINLISNAIKFTQQGTVSISAKLKQVAQEEAQDNKLVISVKDTGIGIEPDRLESIFEKFTQSDSSISRRYGGTGLGLAIARELAQLLGGDIKVSSKVGEGSCFTVTANVRARSVDLVGTNVDKEACAATPAVNHNLNVLLAEDNAINAVVAQALLEQLGCNVIHVDNGLKASTRVLEGDIDVVFMDIHMPVMDGVEATKRIRKLDSGAASTPIIGLTAEAFKERHDTFIEAGMNNVVTKPVTIEALKESLVKLERENTLTSSM</sequence>
<dbReference type="GO" id="GO:0000155">
    <property type="term" value="F:phosphorelay sensor kinase activity"/>
    <property type="evidence" value="ECO:0007669"/>
    <property type="project" value="InterPro"/>
</dbReference>
<proteinExistence type="predicted"/>
<dbReference type="InterPro" id="IPR003660">
    <property type="entry name" value="HAMP_dom"/>
</dbReference>
<dbReference type="PANTHER" id="PTHR45339:SF1">
    <property type="entry name" value="HYBRID SIGNAL TRANSDUCTION HISTIDINE KINASE J"/>
    <property type="match status" value="1"/>
</dbReference>
<dbReference type="InterPro" id="IPR005467">
    <property type="entry name" value="His_kinase_dom"/>
</dbReference>
<dbReference type="InterPro" id="IPR004358">
    <property type="entry name" value="Sig_transdc_His_kin-like_C"/>
</dbReference>
<feature type="domain" description="HAMP" evidence="12">
    <location>
        <begin position="198"/>
        <end position="250"/>
    </location>
</feature>
<dbReference type="SMART" id="SM00448">
    <property type="entry name" value="REC"/>
    <property type="match status" value="1"/>
</dbReference>
<feature type="domain" description="Histidine kinase" evidence="10">
    <location>
        <begin position="265"/>
        <end position="489"/>
    </location>
</feature>
<evidence type="ECO:0000256" key="7">
    <source>
        <dbReference type="ARBA" id="ARBA00023012"/>
    </source>
</evidence>
<dbReference type="eggNOG" id="COG2205">
    <property type="taxonomic scope" value="Bacteria"/>
</dbReference>
<dbReference type="SUPFAM" id="SSF47384">
    <property type="entry name" value="Homodimeric domain of signal transducing histidine kinase"/>
    <property type="match status" value="1"/>
</dbReference>
<dbReference type="AlphaFoldDB" id="A0A075P0L3"/>
<evidence type="ECO:0000256" key="4">
    <source>
        <dbReference type="ARBA" id="ARBA00022553"/>
    </source>
</evidence>
<accession>A0A075P0L3</accession>
<dbReference type="GO" id="GO:0016020">
    <property type="term" value="C:membrane"/>
    <property type="evidence" value="ECO:0007669"/>
    <property type="project" value="UniProtKB-SubCell"/>
</dbReference>
<dbReference type="EC" id="2.7.13.3" evidence="3"/>
<feature type="transmembrane region" description="Helical" evidence="9">
    <location>
        <begin position="7"/>
        <end position="27"/>
    </location>
</feature>
<dbReference type="PROSITE" id="PS50885">
    <property type="entry name" value="HAMP"/>
    <property type="match status" value="1"/>
</dbReference>
<evidence type="ECO:0000256" key="1">
    <source>
        <dbReference type="ARBA" id="ARBA00000085"/>
    </source>
</evidence>
<keyword evidence="14" id="KW-1185">Reference proteome</keyword>
<dbReference type="Gene3D" id="1.10.287.130">
    <property type="match status" value="1"/>
</dbReference>
<dbReference type="CDD" id="cd00082">
    <property type="entry name" value="HisKA"/>
    <property type="match status" value="1"/>
</dbReference>
<dbReference type="PRINTS" id="PR00344">
    <property type="entry name" value="BCTRLSENSOR"/>
</dbReference>
<name>A0A075P0L3_9ALTE</name>
<keyword evidence="9" id="KW-0812">Transmembrane</keyword>
<feature type="domain" description="Response regulatory" evidence="11">
    <location>
        <begin position="515"/>
        <end position="632"/>
    </location>
</feature>
<dbReference type="RefSeq" id="WP_044058425.1">
    <property type="nucleotide sequence ID" value="NZ_CBCSKJ010000004.1"/>
</dbReference>
<dbReference type="eggNOG" id="COG0784">
    <property type="taxonomic scope" value="Bacteria"/>
</dbReference>
<evidence type="ECO:0000259" key="10">
    <source>
        <dbReference type="PROSITE" id="PS50109"/>
    </source>
</evidence>
<dbReference type="CDD" id="cd16922">
    <property type="entry name" value="HATPase_EvgS-ArcB-TorS-like"/>
    <property type="match status" value="1"/>
</dbReference>
<dbReference type="Pfam" id="PF00072">
    <property type="entry name" value="Response_reg"/>
    <property type="match status" value="1"/>
</dbReference>
<evidence type="ECO:0000256" key="8">
    <source>
        <dbReference type="PROSITE-ProRule" id="PRU00169"/>
    </source>
</evidence>